<name>L8GYD4_ACACF</name>
<dbReference type="GO" id="GO:0003743">
    <property type="term" value="F:translation initiation factor activity"/>
    <property type="evidence" value="ECO:0007669"/>
    <property type="project" value="UniProtKB-KW"/>
</dbReference>
<dbReference type="InterPro" id="IPR037794">
    <property type="entry name" value="TAF12"/>
</dbReference>
<proteinExistence type="inferred from homology"/>
<dbReference type="RefSeq" id="XP_004340022.1">
    <property type="nucleotide sequence ID" value="XM_004339974.1"/>
</dbReference>
<dbReference type="InterPro" id="IPR009072">
    <property type="entry name" value="Histone-fold"/>
</dbReference>
<dbReference type="SUPFAM" id="SSF47113">
    <property type="entry name" value="Histone-fold"/>
    <property type="match status" value="1"/>
</dbReference>
<evidence type="ECO:0000256" key="3">
    <source>
        <dbReference type="ARBA" id="ARBA00023015"/>
    </source>
</evidence>
<comment type="similarity">
    <text evidence="2">Belongs to the TAF12 family.</text>
</comment>
<evidence type="ECO:0000256" key="2">
    <source>
        <dbReference type="ARBA" id="ARBA00007530"/>
    </source>
</evidence>
<dbReference type="KEGG" id="acan:ACA1_209800"/>
<dbReference type="Pfam" id="PF03847">
    <property type="entry name" value="TFIID_20kDa"/>
    <property type="match status" value="1"/>
</dbReference>
<dbReference type="GO" id="GO:0046982">
    <property type="term" value="F:protein heterodimerization activity"/>
    <property type="evidence" value="ECO:0007669"/>
    <property type="project" value="InterPro"/>
</dbReference>
<evidence type="ECO:0000256" key="1">
    <source>
        <dbReference type="ARBA" id="ARBA00004123"/>
    </source>
</evidence>
<keyword evidence="5" id="KW-0539">Nucleus</keyword>
<keyword evidence="3" id="KW-0805">Transcription regulation</keyword>
<keyword evidence="8" id="KW-0648">Protein biosynthesis</keyword>
<dbReference type="EMBL" id="KB007966">
    <property type="protein sequence ID" value="ELR18005.1"/>
    <property type="molecule type" value="Genomic_DNA"/>
</dbReference>
<feature type="region of interest" description="Disordered" evidence="6">
    <location>
        <begin position="240"/>
        <end position="266"/>
    </location>
</feature>
<feature type="compositionally biased region" description="Polar residues" evidence="6">
    <location>
        <begin position="104"/>
        <end position="117"/>
    </location>
</feature>
<accession>L8GYD4</accession>
<organism evidence="8 9">
    <name type="scientific">Acanthamoeba castellanii (strain ATCC 30010 / Neff)</name>
    <dbReference type="NCBI Taxonomy" id="1257118"/>
    <lineage>
        <taxon>Eukaryota</taxon>
        <taxon>Amoebozoa</taxon>
        <taxon>Discosea</taxon>
        <taxon>Longamoebia</taxon>
        <taxon>Centramoebida</taxon>
        <taxon>Acanthamoebidae</taxon>
        <taxon>Acanthamoeba</taxon>
    </lineage>
</organism>
<feature type="compositionally biased region" description="Basic and acidic residues" evidence="6">
    <location>
        <begin position="240"/>
        <end position="252"/>
    </location>
</feature>
<dbReference type="PANTHER" id="PTHR12264:SF21">
    <property type="entry name" value="TRANSCRIPTION INITIATION FACTOR TFIID SUBUNIT 12"/>
    <property type="match status" value="1"/>
</dbReference>
<evidence type="ECO:0000256" key="4">
    <source>
        <dbReference type="ARBA" id="ARBA00023163"/>
    </source>
</evidence>
<keyword evidence="4" id="KW-0804">Transcription</keyword>
<reference evidence="8 9" key="1">
    <citation type="journal article" date="2013" name="Genome Biol.">
        <title>Genome of Acanthamoeba castellanii highlights extensive lateral gene transfer and early evolution of tyrosine kinase signaling.</title>
        <authorList>
            <person name="Clarke M."/>
            <person name="Lohan A.J."/>
            <person name="Liu B."/>
            <person name="Lagkouvardos I."/>
            <person name="Roy S."/>
            <person name="Zafar N."/>
            <person name="Bertelli C."/>
            <person name="Schilde C."/>
            <person name="Kianianmomeni A."/>
            <person name="Burglin T.R."/>
            <person name="Frech C."/>
            <person name="Turcotte B."/>
            <person name="Kopec K.O."/>
            <person name="Synnott J.M."/>
            <person name="Choo C."/>
            <person name="Paponov I."/>
            <person name="Finkler A."/>
            <person name="Soon Heng Tan C."/>
            <person name="Hutchins A.P."/>
            <person name="Weinmeier T."/>
            <person name="Rattei T."/>
            <person name="Chu J.S."/>
            <person name="Gimenez G."/>
            <person name="Irimia M."/>
            <person name="Rigden D.J."/>
            <person name="Fitzpatrick D.A."/>
            <person name="Lorenzo-Morales J."/>
            <person name="Bateman A."/>
            <person name="Chiu C.H."/>
            <person name="Tang P."/>
            <person name="Hegemann P."/>
            <person name="Fromm H."/>
            <person name="Raoult D."/>
            <person name="Greub G."/>
            <person name="Miranda-Saavedra D."/>
            <person name="Chen N."/>
            <person name="Nash P."/>
            <person name="Ginger M.L."/>
            <person name="Horn M."/>
            <person name="Schaap P."/>
            <person name="Caler L."/>
            <person name="Loftus B."/>
        </authorList>
    </citation>
    <scope>NUCLEOTIDE SEQUENCE [LARGE SCALE GENOMIC DNA]</scope>
    <source>
        <strain evidence="8 9">Neff</strain>
    </source>
</reference>
<feature type="compositionally biased region" description="Low complexity" evidence="6">
    <location>
        <begin position="12"/>
        <end position="42"/>
    </location>
</feature>
<evidence type="ECO:0000259" key="7">
    <source>
        <dbReference type="Pfam" id="PF03847"/>
    </source>
</evidence>
<keyword evidence="8" id="KW-0396">Initiation factor</keyword>
<feature type="region of interest" description="Disordered" evidence="6">
    <location>
        <begin position="1"/>
        <end position="135"/>
    </location>
</feature>
<dbReference type="OrthoDB" id="2193432at2759"/>
<evidence type="ECO:0000313" key="8">
    <source>
        <dbReference type="EMBL" id="ELR18005.1"/>
    </source>
</evidence>
<comment type="subcellular location">
    <subcellularLocation>
        <location evidence="1">Nucleus</location>
    </subcellularLocation>
</comment>
<keyword evidence="9" id="KW-1185">Reference proteome</keyword>
<dbReference type="GeneID" id="14918734"/>
<dbReference type="PANTHER" id="PTHR12264">
    <property type="entry name" value="TRANSCRIPTION INITIATION FACTOR TFIID SUBUNIT 12"/>
    <property type="match status" value="1"/>
</dbReference>
<dbReference type="Gene3D" id="1.10.20.10">
    <property type="entry name" value="Histone, subunit A"/>
    <property type="match status" value="1"/>
</dbReference>
<dbReference type="CDD" id="cd07981">
    <property type="entry name" value="HFD_TAF12"/>
    <property type="match status" value="1"/>
</dbReference>
<evidence type="ECO:0000256" key="5">
    <source>
        <dbReference type="ARBA" id="ARBA00023242"/>
    </source>
</evidence>
<dbReference type="STRING" id="1257118.L8GYD4"/>
<dbReference type="GO" id="GO:0017025">
    <property type="term" value="F:TBP-class protein binding"/>
    <property type="evidence" value="ECO:0007669"/>
    <property type="project" value="TreeGrafter"/>
</dbReference>
<dbReference type="GO" id="GO:0005669">
    <property type="term" value="C:transcription factor TFIID complex"/>
    <property type="evidence" value="ECO:0007669"/>
    <property type="project" value="InterPro"/>
</dbReference>
<protein>
    <submittedName>
        <fullName evidence="8">Transcription initiation factor tfiid subunit a protein</fullName>
    </submittedName>
</protein>
<dbReference type="GO" id="GO:0051123">
    <property type="term" value="P:RNA polymerase II preinitiation complex assembly"/>
    <property type="evidence" value="ECO:0007669"/>
    <property type="project" value="TreeGrafter"/>
</dbReference>
<dbReference type="Proteomes" id="UP000011083">
    <property type="component" value="Unassembled WGS sequence"/>
</dbReference>
<evidence type="ECO:0000256" key="6">
    <source>
        <dbReference type="SAM" id="MobiDB-lite"/>
    </source>
</evidence>
<dbReference type="VEuPathDB" id="AmoebaDB:ACA1_209800"/>
<dbReference type="GO" id="GO:0003677">
    <property type="term" value="F:DNA binding"/>
    <property type="evidence" value="ECO:0007669"/>
    <property type="project" value="TreeGrafter"/>
</dbReference>
<gene>
    <name evidence="8" type="ORF">ACA1_209800</name>
</gene>
<feature type="compositionally biased region" description="Low complexity" evidence="6">
    <location>
        <begin position="50"/>
        <end position="74"/>
    </location>
</feature>
<feature type="domain" description="Transcription initiation factor TFIID subunit 12" evidence="7">
    <location>
        <begin position="140"/>
        <end position="206"/>
    </location>
</feature>
<dbReference type="GO" id="GO:0000124">
    <property type="term" value="C:SAGA complex"/>
    <property type="evidence" value="ECO:0007669"/>
    <property type="project" value="InterPro"/>
</dbReference>
<sequence>MSLPAALMQLHQAGSSSSAPQISSGASSSLTSTSSSSGVTPSTPTPPPYASTTASHLTPSATASISSSGTTPAPYSQPHTPTPTPPAGGAGTYRASGAVPPQPTGLQQFMATLQGQGTASAASAPSPTAPTAPEPTELISKHKMSELLRHSSSHRMEPEVEEVLLELADDFLENLISAGSVLAKHRGSDVLEVRDVALHMERAWDMRLPGYSHHLESLDMRGKRQGLSEIHKKRLALIRKTNELTEKEEKKKSTAAKRKRKEGEAP</sequence>
<dbReference type="InterPro" id="IPR003228">
    <property type="entry name" value="TFIID_TAF12_dom"/>
</dbReference>
<evidence type="ECO:0000313" key="9">
    <source>
        <dbReference type="Proteomes" id="UP000011083"/>
    </source>
</evidence>
<dbReference type="AlphaFoldDB" id="L8GYD4"/>